<gene>
    <name evidence="2" type="ORF">PQ455_16740</name>
</gene>
<dbReference type="CDD" id="cd07344">
    <property type="entry name" value="M48_yhfN_like"/>
    <property type="match status" value="1"/>
</dbReference>
<evidence type="ECO:0000313" key="3">
    <source>
        <dbReference type="Proteomes" id="UP001220395"/>
    </source>
</evidence>
<proteinExistence type="predicted"/>
<feature type="domain" description="YgjP-like metallopeptidase" evidence="1">
    <location>
        <begin position="30"/>
        <end position="227"/>
    </location>
</feature>
<keyword evidence="2" id="KW-0482">Metalloprotease</keyword>
<dbReference type="GO" id="GO:0008237">
    <property type="term" value="F:metallopeptidase activity"/>
    <property type="evidence" value="ECO:0007669"/>
    <property type="project" value="UniProtKB-KW"/>
</dbReference>
<dbReference type="Pfam" id="PF01863">
    <property type="entry name" value="YgjP-like"/>
    <property type="match status" value="1"/>
</dbReference>
<reference evidence="2 3" key="1">
    <citation type="submission" date="2023-02" db="EMBL/GenBank/DDBJ databases">
        <title>Genome sequence of Sphingomonas naphthae.</title>
        <authorList>
            <person name="Kim S."/>
            <person name="Heo J."/>
            <person name="Kwon S.-W."/>
        </authorList>
    </citation>
    <scope>NUCLEOTIDE SEQUENCE [LARGE SCALE GENOMIC DNA]</scope>
    <source>
        <strain evidence="2 3">KACC 18716</strain>
    </source>
</reference>
<evidence type="ECO:0000259" key="1">
    <source>
        <dbReference type="Pfam" id="PF01863"/>
    </source>
</evidence>
<accession>A0ABY7TLW6</accession>
<dbReference type="InterPro" id="IPR053136">
    <property type="entry name" value="UTP_pyrophosphatase-like"/>
</dbReference>
<keyword evidence="3" id="KW-1185">Reference proteome</keyword>
<protein>
    <submittedName>
        <fullName evidence="2">SprT family zinc-dependent metalloprotease</fullName>
    </submittedName>
</protein>
<keyword evidence="2" id="KW-0378">Hydrolase</keyword>
<dbReference type="PANTHER" id="PTHR30399:SF1">
    <property type="entry name" value="UTP PYROPHOSPHATASE"/>
    <property type="match status" value="1"/>
</dbReference>
<evidence type="ECO:0000313" key="2">
    <source>
        <dbReference type="EMBL" id="WCT73244.1"/>
    </source>
</evidence>
<dbReference type="Proteomes" id="UP001220395">
    <property type="component" value="Chromosome"/>
</dbReference>
<dbReference type="EMBL" id="CP117411">
    <property type="protein sequence ID" value="WCT73244.1"/>
    <property type="molecule type" value="Genomic_DNA"/>
</dbReference>
<dbReference type="Gene3D" id="3.30.2010.10">
    <property type="entry name" value="Metalloproteases ('zincins'), catalytic domain"/>
    <property type="match status" value="1"/>
</dbReference>
<dbReference type="RefSeq" id="WP_273687319.1">
    <property type="nucleotide sequence ID" value="NZ_CP117411.1"/>
</dbReference>
<keyword evidence="2" id="KW-0645">Protease</keyword>
<sequence length="238" mass="25632">MSSIASSDLTFAGGGHVRDLVVRRMAQARRMRLSVDPRDGAVTLVLPRRAALRPALAWAEGQRGWIEAALAAIPATLPLGPGATLPVRGRMLTIDWAAARPRTVRIEGDRLVTGGPLESIGPRILRWLRAEALAELTVLTHAYCDKAGVARGPVGVGDPRSRWGSCSSSGGIRYSWRLILAPPAVLEATVAHEVGHRLHMDHSRAFHAAVARLLGREPVAERAWLRAHGVELHAVGRV</sequence>
<organism evidence="2 3">
    <name type="scientific">Sphingomonas naphthae</name>
    <dbReference type="NCBI Taxonomy" id="1813468"/>
    <lineage>
        <taxon>Bacteria</taxon>
        <taxon>Pseudomonadati</taxon>
        <taxon>Pseudomonadota</taxon>
        <taxon>Alphaproteobacteria</taxon>
        <taxon>Sphingomonadales</taxon>
        <taxon>Sphingomonadaceae</taxon>
        <taxon>Sphingomonas</taxon>
    </lineage>
</organism>
<dbReference type="InterPro" id="IPR002725">
    <property type="entry name" value="YgjP-like_metallopeptidase"/>
</dbReference>
<name>A0ABY7TLW6_9SPHN</name>
<dbReference type="PANTHER" id="PTHR30399">
    <property type="entry name" value="UNCHARACTERIZED PROTEIN YGJP"/>
    <property type="match status" value="1"/>
</dbReference>